<accession>A0A9D4J052</accession>
<organism evidence="1 2">
    <name type="scientific">Dreissena polymorpha</name>
    <name type="common">Zebra mussel</name>
    <name type="synonym">Mytilus polymorpha</name>
    <dbReference type="NCBI Taxonomy" id="45954"/>
    <lineage>
        <taxon>Eukaryota</taxon>
        <taxon>Metazoa</taxon>
        <taxon>Spiralia</taxon>
        <taxon>Lophotrochozoa</taxon>
        <taxon>Mollusca</taxon>
        <taxon>Bivalvia</taxon>
        <taxon>Autobranchia</taxon>
        <taxon>Heteroconchia</taxon>
        <taxon>Euheterodonta</taxon>
        <taxon>Imparidentia</taxon>
        <taxon>Neoheterodontei</taxon>
        <taxon>Myida</taxon>
        <taxon>Dreissenoidea</taxon>
        <taxon>Dreissenidae</taxon>
        <taxon>Dreissena</taxon>
    </lineage>
</organism>
<keyword evidence="2" id="KW-1185">Reference proteome</keyword>
<comment type="caution">
    <text evidence="1">The sequence shown here is derived from an EMBL/GenBank/DDBJ whole genome shotgun (WGS) entry which is preliminary data.</text>
</comment>
<sequence>MMRMMIVMIMLITMIINIIKSINIIVNIFSIININNISKIMIMLNSALHYLISDVNATPCTNGSTECSGIANSVGDLAATPKCKCAVYAPMSTTTCSATGRVYT</sequence>
<gene>
    <name evidence="1" type="ORF">DPMN_146908</name>
</gene>
<evidence type="ECO:0000313" key="1">
    <source>
        <dbReference type="EMBL" id="KAH3793400.1"/>
    </source>
</evidence>
<protein>
    <submittedName>
        <fullName evidence="1">Uncharacterized protein</fullName>
    </submittedName>
</protein>
<dbReference type="AlphaFoldDB" id="A0A9D4J052"/>
<evidence type="ECO:0000313" key="2">
    <source>
        <dbReference type="Proteomes" id="UP000828390"/>
    </source>
</evidence>
<reference evidence="1" key="2">
    <citation type="submission" date="2020-11" db="EMBL/GenBank/DDBJ databases">
        <authorList>
            <person name="McCartney M.A."/>
            <person name="Auch B."/>
            <person name="Kono T."/>
            <person name="Mallez S."/>
            <person name="Becker A."/>
            <person name="Gohl D.M."/>
            <person name="Silverstein K.A.T."/>
            <person name="Koren S."/>
            <person name="Bechman K.B."/>
            <person name="Herman A."/>
            <person name="Abrahante J.E."/>
            <person name="Garbe J."/>
        </authorList>
    </citation>
    <scope>NUCLEOTIDE SEQUENCE</scope>
    <source>
        <strain evidence="1">Duluth1</strain>
        <tissue evidence="1">Whole animal</tissue>
    </source>
</reference>
<reference evidence="1" key="1">
    <citation type="journal article" date="2019" name="bioRxiv">
        <title>The Genome of the Zebra Mussel, Dreissena polymorpha: A Resource for Invasive Species Research.</title>
        <authorList>
            <person name="McCartney M.A."/>
            <person name="Auch B."/>
            <person name="Kono T."/>
            <person name="Mallez S."/>
            <person name="Zhang Y."/>
            <person name="Obille A."/>
            <person name="Becker A."/>
            <person name="Abrahante J.E."/>
            <person name="Garbe J."/>
            <person name="Badalamenti J.P."/>
            <person name="Herman A."/>
            <person name="Mangelson H."/>
            <person name="Liachko I."/>
            <person name="Sullivan S."/>
            <person name="Sone E.D."/>
            <person name="Koren S."/>
            <person name="Silverstein K.A.T."/>
            <person name="Beckman K.B."/>
            <person name="Gohl D.M."/>
        </authorList>
    </citation>
    <scope>NUCLEOTIDE SEQUENCE</scope>
    <source>
        <strain evidence="1">Duluth1</strain>
        <tissue evidence="1">Whole animal</tissue>
    </source>
</reference>
<dbReference type="Proteomes" id="UP000828390">
    <property type="component" value="Unassembled WGS sequence"/>
</dbReference>
<name>A0A9D4J052_DREPO</name>
<dbReference type="EMBL" id="JAIWYP010000007">
    <property type="protein sequence ID" value="KAH3793400.1"/>
    <property type="molecule type" value="Genomic_DNA"/>
</dbReference>
<proteinExistence type="predicted"/>